<organism evidence="2">
    <name type="scientific">marine metagenome</name>
    <dbReference type="NCBI Taxonomy" id="408172"/>
    <lineage>
        <taxon>unclassified sequences</taxon>
        <taxon>metagenomes</taxon>
        <taxon>ecological metagenomes</taxon>
    </lineage>
</organism>
<keyword evidence="1" id="KW-0812">Transmembrane</keyword>
<reference evidence="2" key="1">
    <citation type="submission" date="2018-05" db="EMBL/GenBank/DDBJ databases">
        <authorList>
            <person name="Lanie J.A."/>
            <person name="Ng W.-L."/>
            <person name="Kazmierczak K.M."/>
            <person name="Andrzejewski T.M."/>
            <person name="Davidsen T.M."/>
            <person name="Wayne K.J."/>
            <person name="Tettelin H."/>
            <person name="Glass J.I."/>
            <person name="Rusch D."/>
            <person name="Podicherti R."/>
            <person name="Tsui H.-C.T."/>
            <person name="Winkler M.E."/>
        </authorList>
    </citation>
    <scope>NUCLEOTIDE SEQUENCE</scope>
</reference>
<keyword evidence="1" id="KW-1133">Transmembrane helix</keyword>
<accession>A0A382PB27</accession>
<evidence type="ECO:0000313" key="2">
    <source>
        <dbReference type="EMBL" id="SVC69928.1"/>
    </source>
</evidence>
<feature type="transmembrane region" description="Helical" evidence="1">
    <location>
        <begin position="35"/>
        <end position="57"/>
    </location>
</feature>
<proteinExistence type="predicted"/>
<sequence length="69" mass="7711">MKIVVLVGALSVLLEVFLRHEGHGPWWHFLPGFDLAFGLIGCVVLVLVSKAIGQIWLQRPETENDKDAM</sequence>
<gene>
    <name evidence="2" type="ORF">METZ01_LOCUS322782</name>
</gene>
<keyword evidence="1" id="KW-0472">Membrane</keyword>
<protein>
    <submittedName>
        <fullName evidence="2">Uncharacterized protein</fullName>
    </submittedName>
</protein>
<evidence type="ECO:0000256" key="1">
    <source>
        <dbReference type="SAM" id="Phobius"/>
    </source>
</evidence>
<dbReference type="EMBL" id="UINC01105752">
    <property type="protein sequence ID" value="SVC69928.1"/>
    <property type="molecule type" value="Genomic_DNA"/>
</dbReference>
<dbReference type="AlphaFoldDB" id="A0A382PB27"/>
<name>A0A382PB27_9ZZZZ</name>